<keyword evidence="6" id="KW-1185">Reference proteome</keyword>
<reference evidence="5 6" key="1">
    <citation type="submission" date="2019-08" db="EMBL/GenBank/DDBJ databases">
        <title>Prosopis cineraria nodule microbiome.</title>
        <authorList>
            <person name="Ali R."/>
            <person name="Chaluvadi S.R."/>
            <person name="Wang X."/>
        </authorList>
    </citation>
    <scope>NUCLEOTIDE SEQUENCE [LARGE SCALE GENOMIC DNA]</scope>
    <source>
        <strain evidence="5 6">BG7</strain>
        <plasmid evidence="5 6">unnamed</plasmid>
    </source>
</reference>
<gene>
    <name evidence="5" type="ORF">FZ934_19725</name>
</gene>
<dbReference type="AlphaFoldDB" id="A0A5Q0CF96"/>
<keyword evidence="4" id="KW-0472">Membrane</keyword>
<dbReference type="KEGG" id="rgr:FZ934_19725"/>
<dbReference type="Gene3D" id="3.90.550.10">
    <property type="entry name" value="Spore Coat Polysaccharide Biosynthesis Protein SpsA, Chain A"/>
    <property type="match status" value="1"/>
</dbReference>
<feature type="transmembrane region" description="Helical" evidence="4">
    <location>
        <begin position="293"/>
        <end position="323"/>
    </location>
</feature>
<dbReference type="PANTHER" id="PTHR43630:SF1">
    <property type="entry name" value="POLY-BETA-1,6-N-ACETYL-D-GLUCOSAMINE SYNTHASE"/>
    <property type="match status" value="1"/>
</dbReference>
<dbReference type="PANTHER" id="PTHR43630">
    <property type="entry name" value="POLY-BETA-1,6-N-ACETYL-D-GLUCOSAMINE SYNTHASE"/>
    <property type="match status" value="1"/>
</dbReference>
<keyword evidence="4" id="KW-1133">Transmembrane helix</keyword>
<dbReference type="EMBL" id="CP043499">
    <property type="protein sequence ID" value="QFY62617.1"/>
    <property type="molecule type" value="Genomic_DNA"/>
</dbReference>
<feature type="transmembrane region" description="Helical" evidence="4">
    <location>
        <begin position="6"/>
        <end position="30"/>
    </location>
</feature>
<keyword evidence="2" id="KW-0328">Glycosyltransferase</keyword>
<dbReference type="OrthoDB" id="9797391at2"/>
<dbReference type="CDD" id="cd06438">
    <property type="entry name" value="EpsO_like"/>
    <property type="match status" value="1"/>
</dbReference>
<dbReference type="Pfam" id="PF13641">
    <property type="entry name" value="Glyco_tranf_2_3"/>
    <property type="match status" value="1"/>
</dbReference>
<feature type="transmembrane region" description="Helical" evidence="4">
    <location>
        <begin position="196"/>
        <end position="214"/>
    </location>
</feature>
<organism evidence="5 6">
    <name type="scientific">Rhizobium grahamii</name>
    <dbReference type="NCBI Taxonomy" id="1120045"/>
    <lineage>
        <taxon>Bacteria</taxon>
        <taxon>Pseudomonadati</taxon>
        <taxon>Pseudomonadota</taxon>
        <taxon>Alphaproteobacteria</taxon>
        <taxon>Hyphomicrobiales</taxon>
        <taxon>Rhizobiaceae</taxon>
        <taxon>Rhizobium/Agrobacterium group</taxon>
        <taxon>Rhizobium</taxon>
    </lineage>
</organism>
<evidence type="ECO:0000313" key="5">
    <source>
        <dbReference type="EMBL" id="QFY62617.1"/>
    </source>
</evidence>
<dbReference type="InterPro" id="IPR029044">
    <property type="entry name" value="Nucleotide-diphossugar_trans"/>
</dbReference>
<keyword evidence="5" id="KW-0614">Plasmid</keyword>
<evidence type="ECO:0000256" key="2">
    <source>
        <dbReference type="ARBA" id="ARBA00022676"/>
    </source>
</evidence>
<accession>A0A5Q0CF96</accession>
<dbReference type="GO" id="GO:0016757">
    <property type="term" value="F:glycosyltransferase activity"/>
    <property type="evidence" value="ECO:0007669"/>
    <property type="project" value="UniProtKB-KW"/>
</dbReference>
<sequence length="398" mass="43445">MIGMAVLYVSAILAVIVSIPVLIFAIECIVGSLPSKPRPSRGITIRPPVAVLMAAHNESLEIAEALKSIKAQMREGDRLVVVADNCTDDTAEIARGIGAEVVERFDNERRAKGYAVDFGVSYLRQSPLPVMVIIDADCKLGEGALDRLVADAFAKQRPIQGRYVLFAPPGSGIHLAVAQFSFHLKNHVRLRGLTRLGLPCLLTGSGMAFPWALLEKVDLATGHLSEDTKLGLDLAKVGHSPTFCEDALIASLFPYTASGELSQRRRWEGGHLRMLRKSLRELLRPSTWMNGGYLTLVLDIAVPPLTLLFTIVTGLLIAGAALAMAGLGYFALFMAIADIALLLAALVATWYAHGRDVLPARNLFAIPRYAAAKFMLYPRMLWAGHPRFWIRTDRARRG</sequence>
<evidence type="ECO:0000256" key="3">
    <source>
        <dbReference type="ARBA" id="ARBA00022679"/>
    </source>
</evidence>
<dbReference type="Proteomes" id="UP000326881">
    <property type="component" value="Plasmid unnamed"/>
</dbReference>
<evidence type="ECO:0000256" key="4">
    <source>
        <dbReference type="SAM" id="Phobius"/>
    </source>
</evidence>
<proteinExistence type="inferred from homology"/>
<evidence type="ECO:0000256" key="1">
    <source>
        <dbReference type="ARBA" id="ARBA00006739"/>
    </source>
</evidence>
<feature type="transmembrane region" description="Helical" evidence="4">
    <location>
        <begin position="329"/>
        <end position="352"/>
    </location>
</feature>
<protein>
    <submittedName>
        <fullName evidence="5">Glycosyltransferase</fullName>
    </submittedName>
</protein>
<evidence type="ECO:0000313" key="6">
    <source>
        <dbReference type="Proteomes" id="UP000326881"/>
    </source>
</evidence>
<keyword evidence="4" id="KW-0812">Transmembrane</keyword>
<comment type="similarity">
    <text evidence="1">Belongs to the glycosyltransferase 2 family.</text>
</comment>
<geneLocation type="plasmid" evidence="5 6">
    <name>unnamed</name>
</geneLocation>
<name>A0A5Q0CF96_9HYPH</name>
<keyword evidence="3 5" id="KW-0808">Transferase</keyword>
<dbReference type="SUPFAM" id="SSF53448">
    <property type="entry name" value="Nucleotide-diphospho-sugar transferases"/>
    <property type="match status" value="1"/>
</dbReference>